<feature type="binding site" evidence="9 12">
    <location>
        <position position="188"/>
    </location>
    <ligand>
        <name>substrate</name>
    </ligand>
</feature>
<evidence type="ECO:0000313" key="17">
    <source>
        <dbReference type="Proteomes" id="UP000236743"/>
    </source>
</evidence>
<sequence length="504" mass="53506">MPSRPVMLMILDGWGWREEKADNAVLLANKPNFDRLWASSPHAFLKTSGLDVGLPGGQMGNSEVGHLNLGAGRVVMQDLPRINQAIADGSIERALEASGLIQALLKSGGACQLLGLVSPGGVHAHQDHAVALAKILTRRGIPVRVHIFTDGRDTPPQSAAEYVAAFAAALPPQAVIASLSGRYYAMDRDNRWERVEQAWRAMVLGEGHPFPDAQAAIAGAYADGVNDEFILPAVIGGYAGMQDGDGLLSFNFRSDRIREILGAVLQPEFSGFARPRLPKLARAVSMTSYSSELDPLMPALFAPQTLANGLGETVAKAGLAQVRMAETEKYPHVTYFFNGGEETPYPREERIMVPSPKVATYDLQPEMSAPELTDRAVEAIDSGRYDLVVLNFANPDMVGHTGVLSAAIKAVETVDAGLGRIADAISRAGGALLVTADHGNCELMVDPVTGKPHTAHTTNPVPLMLVGGNASALVEGRLADIAPTLLALLGLAQPAEMTGQSLLR</sequence>
<accession>A0A1H6B3C6</accession>
<comment type="cofactor">
    <cofactor evidence="9">
        <name>Mn(2+)</name>
        <dbReference type="ChEBI" id="CHEBI:29035"/>
    </cofactor>
    <text evidence="9">Binds 2 manganese ions per subunit.</text>
</comment>
<feature type="binding site" evidence="9 12">
    <location>
        <position position="123"/>
    </location>
    <ligand>
        <name>substrate</name>
    </ligand>
</feature>
<dbReference type="SUPFAM" id="SSF53649">
    <property type="entry name" value="Alkaline phosphatase-like"/>
    <property type="match status" value="1"/>
</dbReference>
<comment type="function">
    <text evidence="2 9">Catalyzes the interconversion of 2-phosphoglycerate and 3-phosphoglycerate.</text>
</comment>
<dbReference type="InterPro" id="IPR005995">
    <property type="entry name" value="Pgm_bpd_ind"/>
</dbReference>
<proteinExistence type="inferred from homology"/>
<dbReference type="EC" id="5.4.2.12" evidence="9 10"/>
<dbReference type="OrthoDB" id="9800863at2"/>
<feature type="binding site" evidence="9 13">
    <location>
        <position position="438"/>
    </location>
    <ligand>
        <name>Mn(2+)</name>
        <dbReference type="ChEBI" id="CHEBI:29035"/>
        <label>2</label>
    </ligand>
</feature>
<protein>
    <recommendedName>
        <fullName evidence="9 10">2,3-bisphosphoglycerate-independent phosphoglycerate mutase</fullName>
        <shortName evidence="9">BPG-independent PGAM</shortName>
        <shortName evidence="9">Phosphoglyceromutase</shortName>
        <shortName evidence="9">iPGM</shortName>
        <ecNumber evidence="9 10">5.4.2.12</ecNumber>
    </recommendedName>
</protein>
<evidence type="ECO:0000256" key="6">
    <source>
        <dbReference type="ARBA" id="ARBA00023152"/>
    </source>
</evidence>
<feature type="binding site" evidence="9 13">
    <location>
        <position position="62"/>
    </location>
    <ligand>
        <name>Mn(2+)</name>
        <dbReference type="ChEBI" id="CHEBI:29035"/>
        <label>2</label>
    </ligand>
</feature>
<evidence type="ECO:0000256" key="13">
    <source>
        <dbReference type="PIRSR" id="PIRSR001492-3"/>
    </source>
</evidence>
<evidence type="ECO:0000256" key="12">
    <source>
        <dbReference type="PIRSR" id="PIRSR001492-2"/>
    </source>
</evidence>
<feature type="binding site" evidence="9 13">
    <location>
        <position position="437"/>
    </location>
    <ligand>
        <name>Mn(2+)</name>
        <dbReference type="ChEBI" id="CHEBI:29035"/>
        <label>2</label>
    </ligand>
</feature>
<feature type="binding site" evidence="9 12">
    <location>
        <begin position="253"/>
        <end position="256"/>
    </location>
    <ligand>
        <name>substrate</name>
    </ligand>
</feature>
<evidence type="ECO:0000256" key="8">
    <source>
        <dbReference type="ARBA" id="ARBA00023235"/>
    </source>
</evidence>
<dbReference type="PANTHER" id="PTHR31637">
    <property type="entry name" value="2,3-BISPHOSPHOGLYCERATE-INDEPENDENT PHOSPHOGLYCERATE MUTASE"/>
    <property type="match status" value="1"/>
</dbReference>
<gene>
    <name evidence="9" type="primary">gpmI</name>
    <name evidence="16" type="ORF">SAMN04488115_106307</name>
</gene>
<dbReference type="HAMAP" id="MF_01038">
    <property type="entry name" value="GpmI"/>
    <property type="match status" value="1"/>
</dbReference>
<dbReference type="Pfam" id="PF06415">
    <property type="entry name" value="iPGM_N"/>
    <property type="match status" value="1"/>
</dbReference>
<dbReference type="RefSeq" id="WP_103873573.1">
    <property type="nucleotide sequence ID" value="NZ_FNUY01000006.1"/>
</dbReference>
<dbReference type="SUPFAM" id="SSF64158">
    <property type="entry name" value="2,3-Bisphosphoglycerate-independent phosphoglycerate mutase, substrate-binding domain"/>
    <property type="match status" value="1"/>
</dbReference>
<dbReference type="PANTHER" id="PTHR31637:SF0">
    <property type="entry name" value="2,3-BISPHOSPHOGLYCERATE-INDEPENDENT PHOSPHOGLYCERATE MUTASE"/>
    <property type="match status" value="1"/>
</dbReference>
<comment type="pathway">
    <text evidence="3 9">Carbohydrate degradation; glycolysis; pyruvate from D-glyceraldehyde 3-phosphate: step 3/5.</text>
</comment>
<dbReference type="AlphaFoldDB" id="A0A1H6B3C6"/>
<keyword evidence="17" id="KW-1185">Reference proteome</keyword>
<dbReference type="InterPro" id="IPR006124">
    <property type="entry name" value="Metalloenzyme"/>
</dbReference>
<comment type="catalytic activity">
    <reaction evidence="1 9">
        <text>(2R)-2-phosphoglycerate = (2R)-3-phosphoglycerate</text>
        <dbReference type="Rhea" id="RHEA:15901"/>
        <dbReference type="ChEBI" id="CHEBI:58272"/>
        <dbReference type="ChEBI" id="CHEBI:58289"/>
        <dbReference type="EC" id="5.4.2.12"/>
    </reaction>
</comment>
<evidence type="ECO:0000259" key="15">
    <source>
        <dbReference type="Pfam" id="PF06415"/>
    </source>
</evidence>
<dbReference type="CDD" id="cd16010">
    <property type="entry name" value="iPGM"/>
    <property type="match status" value="1"/>
</dbReference>
<keyword evidence="5 9" id="KW-0479">Metal-binding</keyword>
<evidence type="ECO:0000256" key="5">
    <source>
        <dbReference type="ARBA" id="ARBA00022723"/>
    </source>
</evidence>
<feature type="binding site" evidence="9 13">
    <location>
        <position position="456"/>
    </location>
    <ligand>
        <name>Mn(2+)</name>
        <dbReference type="ChEBI" id="CHEBI:29035"/>
        <label>1</label>
    </ligand>
</feature>
<dbReference type="Proteomes" id="UP000236743">
    <property type="component" value="Unassembled WGS sequence"/>
</dbReference>
<evidence type="ECO:0000259" key="14">
    <source>
        <dbReference type="Pfam" id="PF01676"/>
    </source>
</evidence>
<dbReference type="NCBIfam" id="TIGR01307">
    <property type="entry name" value="pgm_bpd_ind"/>
    <property type="match status" value="1"/>
</dbReference>
<feature type="binding site" evidence="9 12">
    <location>
        <begin position="152"/>
        <end position="153"/>
    </location>
    <ligand>
        <name>substrate</name>
    </ligand>
</feature>
<dbReference type="PIRSF" id="PIRSF001492">
    <property type="entry name" value="IPGAM"/>
    <property type="match status" value="1"/>
</dbReference>
<keyword evidence="8 9" id="KW-0413">Isomerase</keyword>
<dbReference type="FunFam" id="3.40.1450.10:FF:000002">
    <property type="entry name" value="2,3-bisphosphoglycerate-independent phosphoglycerate mutase"/>
    <property type="match status" value="1"/>
</dbReference>
<dbReference type="GO" id="GO:0006007">
    <property type="term" value="P:glucose catabolic process"/>
    <property type="evidence" value="ECO:0007669"/>
    <property type="project" value="InterPro"/>
</dbReference>
<dbReference type="InterPro" id="IPR011258">
    <property type="entry name" value="BPG-indep_PGM_N"/>
</dbReference>
<reference evidence="16 17" key="1">
    <citation type="submission" date="2016-10" db="EMBL/GenBank/DDBJ databases">
        <authorList>
            <person name="de Groot N.N."/>
        </authorList>
    </citation>
    <scope>NUCLEOTIDE SEQUENCE [LARGE SCALE GENOMIC DNA]</scope>
    <source>
        <strain evidence="16 17">DSM 26656</strain>
    </source>
</reference>
<comment type="subunit">
    <text evidence="9">Monomer.</text>
</comment>
<dbReference type="GO" id="GO:0030145">
    <property type="term" value="F:manganese ion binding"/>
    <property type="evidence" value="ECO:0007669"/>
    <property type="project" value="UniProtKB-UniRule"/>
</dbReference>
<comment type="similarity">
    <text evidence="4 9">Belongs to the BPG-independent phosphoglycerate mutase family.</text>
</comment>
<evidence type="ECO:0000256" key="3">
    <source>
        <dbReference type="ARBA" id="ARBA00004798"/>
    </source>
</evidence>
<evidence type="ECO:0000256" key="9">
    <source>
        <dbReference type="HAMAP-Rule" id="MF_01038"/>
    </source>
</evidence>
<dbReference type="Gene3D" id="3.40.1450.10">
    <property type="entry name" value="BPG-independent phosphoglycerate mutase, domain B"/>
    <property type="match status" value="1"/>
</dbReference>
<dbReference type="EMBL" id="FNUY01000006">
    <property type="protein sequence ID" value="SEG54626.1"/>
    <property type="molecule type" value="Genomic_DNA"/>
</dbReference>
<feature type="binding site" evidence="9 13">
    <location>
        <position position="396"/>
    </location>
    <ligand>
        <name>Mn(2+)</name>
        <dbReference type="ChEBI" id="CHEBI:29035"/>
        <label>1</label>
    </ligand>
</feature>
<dbReference type="InterPro" id="IPR036646">
    <property type="entry name" value="PGAM_B_sf"/>
</dbReference>
<name>A0A1H6B3C6_9HYPH</name>
<feature type="binding site" evidence="9 13">
    <location>
        <position position="12"/>
    </location>
    <ligand>
        <name>Mn(2+)</name>
        <dbReference type="ChEBI" id="CHEBI:29035"/>
        <label>2</label>
    </ligand>
</feature>
<evidence type="ECO:0000256" key="4">
    <source>
        <dbReference type="ARBA" id="ARBA00008819"/>
    </source>
</evidence>
<dbReference type="GO" id="GO:0005829">
    <property type="term" value="C:cytosol"/>
    <property type="evidence" value="ECO:0007669"/>
    <property type="project" value="TreeGrafter"/>
</dbReference>
<feature type="binding site" evidence="9 13">
    <location>
        <position position="400"/>
    </location>
    <ligand>
        <name>Mn(2+)</name>
        <dbReference type="ChEBI" id="CHEBI:29035"/>
        <label>1</label>
    </ligand>
</feature>
<dbReference type="Pfam" id="PF01676">
    <property type="entry name" value="Metalloenzyme"/>
    <property type="match status" value="1"/>
</dbReference>
<evidence type="ECO:0000256" key="2">
    <source>
        <dbReference type="ARBA" id="ARBA00002315"/>
    </source>
</evidence>
<dbReference type="GO" id="GO:0004619">
    <property type="term" value="F:phosphoglycerate mutase activity"/>
    <property type="evidence" value="ECO:0007669"/>
    <property type="project" value="UniProtKB-UniRule"/>
</dbReference>
<dbReference type="UniPathway" id="UPA00109">
    <property type="reaction ID" value="UER00186"/>
</dbReference>
<keyword evidence="6 9" id="KW-0324">Glycolysis</keyword>
<dbReference type="InterPro" id="IPR017850">
    <property type="entry name" value="Alkaline_phosphatase_core_sf"/>
</dbReference>
<evidence type="ECO:0000313" key="16">
    <source>
        <dbReference type="EMBL" id="SEG54626.1"/>
    </source>
</evidence>
<evidence type="ECO:0000256" key="1">
    <source>
        <dbReference type="ARBA" id="ARBA00000370"/>
    </source>
</evidence>
<feature type="binding site" evidence="9 12">
    <location>
        <position position="329"/>
    </location>
    <ligand>
        <name>substrate</name>
    </ligand>
</feature>
<evidence type="ECO:0000256" key="7">
    <source>
        <dbReference type="ARBA" id="ARBA00023211"/>
    </source>
</evidence>
<feature type="active site" description="Phosphoserine intermediate" evidence="9 11">
    <location>
        <position position="62"/>
    </location>
</feature>
<keyword evidence="7 9" id="KW-0464">Manganese</keyword>
<feature type="binding site" evidence="9 12">
    <location>
        <position position="182"/>
    </location>
    <ligand>
        <name>substrate</name>
    </ligand>
</feature>
<dbReference type="GO" id="GO:0006096">
    <property type="term" value="P:glycolytic process"/>
    <property type="evidence" value="ECO:0007669"/>
    <property type="project" value="UniProtKB-UniRule"/>
</dbReference>
<organism evidence="16 17">
    <name type="scientific">Bosea lathyri</name>
    <dbReference type="NCBI Taxonomy" id="1036778"/>
    <lineage>
        <taxon>Bacteria</taxon>
        <taxon>Pseudomonadati</taxon>
        <taxon>Pseudomonadota</taxon>
        <taxon>Alphaproteobacteria</taxon>
        <taxon>Hyphomicrobiales</taxon>
        <taxon>Boseaceae</taxon>
        <taxon>Bosea</taxon>
    </lineage>
</organism>
<feature type="domain" description="BPG-independent PGAM N-terminal" evidence="15">
    <location>
        <begin position="82"/>
        <end position="290"/>
    </location>
</feature>
<feature type="domain" description="Metalloenzyme" evidence="14">
    <location>
        <begin position="5"/>
        <end position="492"/>
    </location>
</feature>
<evidence type="ECO:0000256" key="11">
    <source>
        <dbReference type="PIRSR" id="PIRSR001492-1"/>
    </source>
</evidence>
<evidence type="ECO:0000256" key="10">
    <source>
        <dbReference type="NCBIfam" id="TIGR01307"/>
    </source>
</evidence>
<dbReference type="Gene3D" id="3.40.720.10">
    <property type="entry name" value="Alkaline Phosphatase, subunit A"/>
    <property type="match status" value="1"/>
</dbReference>